<dbReference type="InterPro" id="IPR010149">
    <property type="entry name" value="CRISPR-assoc_prot_Csm2_III-A"/>
</dbReference>
<sequence length="156" mass="17967">MIKFNEDWIKGKLTSLGIKYAEQLGAALVEHEMTTSQIRNVYSEVKRIQATIKGVSLRESIAKEKKGKVEQEKIDKAYRSFLLLRPKVAYAAHREIGKWKGLRLFREAFEEMHKAVVEHGEHNGVLDTKKFKEAFWRFCDLFEAVLAFHKASGGRA</sequence>
<evidence type="ECO:0000313" key="7">
    <source>
        <dbReference type="EMBL" id="AFC22957.1"/>
    </source>
</evidence>
<dbReference type="Proteomes" id="UP000007519">
    <property type="component" value="Chromosome"/>
</dbReference>
<keyword evidence="8" id="KW-1185">Reference proteome</keyword>
<dbReference type="GO" id="GO:0003723">
    <property type="term" value="F:RNA binding"/>
    <property type="evidence" value="ECO:0007669"/>
    <property type="project" value="UniProtKB-KW"/>
</dbReference>
<proteinExistence type="inferred from homology"/>
<dbReference type="eggNOG" id="COG1421">
    <property type="taxonomic scope" value="Bacteria"/>
</dbReference>
<organism evidence="7 8">
    <name type="scientific">Saprospira grandis (strain Lewin)</name>
    <dbReference type="NCBI Taxonomy" id="984262"/>
    <lineage>
        <taxon>Bacteria</taxon>
        <taxon>Pseudomonadati</taxon>
        <taxon>Bacteroidota</taxon>
        <taxon>Saprospiria</taxon>
        <taxon>Saprospirales</taxon>
        <taxon>Saprospiraceae</taxon>
        <taxon>Saprospira</taxon>
    </lineage>
</organism>
<dbReference type="AlphaFoldDB" id="H6L656"/>
<dbReference type="RefSeq" id="WP_014373205.1">
    <property type="nucleotide sequence ID" value="NC_016940.1"/>
</dbReference>
<evidence type="ECO:0000256" key="1">
    <source>
        <dbReference type="ARBA" id="ARBA00003640"/>
    </source>
</evidence>
<evidence type="ECO:0000256" key="5">
    <source>
        <dbReference type="ARBA" id="ARBA00023118"/>
    </source>
</evidence>
<name>H6L656_SAPGL</name>
<protein>
    <recommendedName>
        <fullName evidence="3">CRISPR system Cms protein Csm2</fullName>
    </recommendedName>
    <alternativeName>
        <fullName evidence="6">CRISPR type III A-associated protein Csm2</fullName>
    </alternativeName>
</protein>
<accession>H6L656</accession>
<dbReference type="OrthoDB" id="964629at2"/>
<keyword evidence="5" id="KW-0051">Antiviral defense</keyword>
<dbReference type="HOGENOM" id="CLU_131491_2_2_10"/>
<evidence type="ECO:0000256" key="4">
    <source>
        <dbReference type="ARBA" id="ARBA00022884"/>
    </source>
</evidence>
<evidence type="ECO:0000256" key="3">
    <source>
        <dbReference type="ARBA" id="ARBA00016118"/>
    </source>
</evidence>
<evidence type="ECO:0000256" key="2">
    <source>
        <dbReference type="ARBA" id="ARBA00006896"/>
    </source>
</evidence>
<gene>
    <name evidence="7" type="ordered locus">SGRA_0216</name>
</gene>
<dbReference type="KEGG" id="sgn:SGRA_0216"/>
<comment type="function">
    <text evidence="1">This subunit may be involved in monitoring complementarity of crRNA and target RNA.</text>
</comment>
<dbReference type="STRING" id="984262.SGRA_0216"/>
<evidence type="ECO:0000256" key="6">
    <source>
        <dbReference type="ARBA" id="ARBA00031723"/>
    </source>
</evidence>
<dbReference type="GO" id="GO:0051607">
    <property type="term" value="P:defense response to virus"/>
    <property type="evidence" value="ECO:0007669"/>
    <property type="project" value="UniProtKB-KW"/>
</dbReference>
<dbReference type="EMBL" id="CP002831">
    <property type="protein sequence ID" value="AFC22957.1"/>
    <property type="molecule type" value="Genomic_DNA"/>
</dbReference>
<keyword evidence="4" id="KW-0694">RNA-binding</keyword>
<dbReference type="NCBIfam" id="TIGR01870">
    <property type="entry name" value="cas_TM1810_Csm2"/>
    <property type="match status" value="1"/>
</dbReference>
<reference evidence="7 8" key="1">
    <citation type="journal article" date="2012" name="Stand. Genomic Sci.">
        <title>Complete genome sequencing and analysis of Saprospira grandis str. Lewin, a predatory marine bacterium.</title>
        <authorList>
            <person name="Saw J.H."/>
            <person name="Yuryev A."/>
            <person name="Kanbe M."/>
            <person name="Hou S."/>
            <person name="Young A.G."/>
            <person name="Aizawa S."/>
            <person name="Alam M."/>
        </authorList>
    </citation>
    <scope>NUCLEOTIDE SEQUENCE [LARGE SCALE GENOMIC DNA]</scope>
    <source>
        <strain evidence="7 8">Lewin</strain>
    </source>
</reference>
<dbReference type="Pfam" id="PF03750">
    <property type="entry name" value="Csm2_III-A"/>
    <property type="match status" value="1"/>
</dbReference>
<comment type="similarity">
    <text evidence="2">Belongs to the CRISPR-associated Csm2 family.</text>
</comment>
<evidence type="ECO:0000313" key="8">
    <source>
        <dbReference type="Proteomes" id="UP000007519"/>
    </source>
</evidence>